<evidence type="ECO:0000313" key="4">
    <source>
        <dbReference type="EMBL" id="MEB4589496.1"/>
    </source>
</evidence>
<reference evidence="5" key="1">
    <citation type="submission" date="2023-07" db="EMBL/GenBank/DDBJ databases">
        <title>The carbon used by Thiothrix.</title>
        <authorList>
            <person name="Chen L."/>
        </authorList>
    </citation>
    <scope>NUCLEOTIDE SEQUENCE [LARGE SCALE GENOMIC DNA]</scope>
</reference>
<comment type="caution">
    <text evidence="4">The sequence shown here is derived from an EMBL/GenBank/DDBJ whole genome shotgun (WGS) entry which is preliminary data.</text>
</comment>
<dbReference type="GO" id="GO:0004519">
    <property type="term" value="F:endonuclease activity"/>
    <property type="evidence" value="ECO:0007669"/>
    <property type="project" value="UniProtKB-KW"/>
</dbReference>
<dbReference type="EMBL" id="JAYMYJ010000008">
    <property type="protein sequence ID" value="MEB4589496.1"/>
    <property type="molecule type" value="Genomic_DNA"/>
</dbReference>
<evidence type="ECO:0000256" key="1">
    <source>
        <dbReference type="SAM" id="Phobius"/>
    </source>
</evidence>
<keyword evidence="1" id="KW-0472">Membrane</keyword>
<organism evidence="4 5">
    <name type="scientific">Candidatus Thiothrix phosphatis</name>
    <dbReference type="NCBI Taxonomy" id="3112415"/>
    <lineage>
        <taxon>Bacteria</taxon>
        <taxon>Pseudomonadati</taxon>
        <taxon>Pseudomonadota</taxon>
        <taxon>Gammaproteobacteria</taxon>
        <taxon>Thiotrichales</taxon>
        <taxon>Thiotrichaceae</taxon>
        <taxon>Thiothrix</taxon>
    </lineage>
</organism>
<gene>
    <name evidence="4" type="ORF">VSS37_00755</name>
</gene>
<accession>A0ABU6CRN0</accession>
<dbReference type="SUPFAM" id="SSF52540">
    <property type="entry name" value="P-loop containing nucleoside triphosphate hydrolases"/>
    <property type="match status" value="1"/>
</dbReference>
<dbReference type="InterPro" id="IPR006935">
    <property type="entry name" value="Helicase/UvrB_N"/>
</dbReference>
<dbReference type="InterPro" id="IPR014833">
    <property type="entry name" value="TnsA_N"/>
</dbReference>
<dbReference type="Pfam" id="PF08722">
    <property type="entry name" value="Tn7_TnsA-like_N"/>
    <property type="match status" value="1"/>
</dbReference>
<dbReference type="RefSeq" id="WP_324692689.1">
    <property type="nucleotide sequence ID" value="NZ_JAYMYJ010000008.1"/>
</dbReference>
<dbReference type="Proteomes" id="UP001308005">
    <property type="component" value="Unassembled WGS sequence"/>
</dbReference>
<keyword evidence="1" id="KW-1133">Transmembrane helix</keyword>
<feature type="domain" description="TnsA endonuclease N-terminal" evidence="3">
    <location>
        <begin position="806"/>
        <end position="875"/>
    </location>
</feature>
<keyword evidence="4" id="KW-0255">Endonuclease</keyword>
<feature type="domain" description="Helicase/UvrB N-terminal" evidence="2">
    <location>
        <begin position="114"/>
        <end position="315"/>
    </location>
</feature>
<evidence type="ECO:0000313" key="5">
    <source>
        <dbReference type="Proteomes" id="UP001308005"/>
    </source>
</evidence>
<proteinExistence type="predicted"/>
<evidence type="ECO:0000259" key="3">
    <source>
        <dbReference type="Pfam" id="PF08722"/>
    </source>
</evidence>
<feature type="transmembrane region" description="Helical" evidence="1">
    <location>
        <begin position="136"/>
        <end position="159"/>
    </location>
</feature>
<keyword evidence="1" id="KW-0812">Transmembrane</keyword>
<keyword evidence="5" id="KW-1185">Reference proteome</keyword>
<dbReference type="Gene3D" id="3.40.50.300">
    <property type="entry name" value="P-loop containing nucleotide triphosphate hydrolases"/>
    <property type="match status" value="1"/>
</dbReference>
<protein>
    <submittedName>
        <fullName evidence="4">TnsA endonuclease N-terminal domain-containing protein</fullName>
    </submittedName>
</protein>
<keyword evidence="4" id="KW-0540">Nuclease</keyword>
<keyword evidence="4" id="KW-0378">Hydrolase</keyword>
<name>A0ABU6CRN0_9GAMM</name>
<evidence type="ECO:0000259" key="2">
    <source>
        <dbReference type="Pfam" id="PF04851"/>
    </source>
</evidence>
<sequence length="889" mass="102024">MAKAKKVTNVSLDFAFFQVLWQFYQANRGTIRSYQKELTKKFLDHNNPDKNPKAYLRQPQFEALEVYVFLKEFLGNAKIEEIFRDWFEKKGRFASRVEGGIVGERRQGDIFDALTQDQYKAVFAVMRKNTRTYPNYIFALTMGTGKTILMATCIFYEFLLGNKFDKDTKYCLNALVFAPDKTVLQSLREIESFDKSRVIPPEYANFINANLKFHYLEESGTSLDTMDKSRFNIIVSNTQKIILKRKNKEKTAPDKLFGTTGDTFNRIDVYADTTDLYGFDQPEDEADLTTNQRFEKLRRLEQLGIYVDEAHHAFGKTLAKDMGVGAKETDTSLRTTIDMLAASLRQSGTKVVACYNYTGTPYVGQAVLPEVVYAYGLSEAITKGFLKLVNLVSYQNTRNTEFVDLAISNFLAATKGLRPEGMLPKLAFFAATIEELMGELRPAVEKALGKHGIPASSILVNVGDPKLTSNDDIREFNRLDTPSSDKQFILLVNKGREGWNCRSLFGVAMFREPKSKVFVLQATMRCLRSIGEVQHTGHVFLSDDNLTILDNELQQNFRVSADEITKPERKPPVQIRVVEPPVKIRLVRVRKHFTVRDKVLSPGVALGLDRNDREAWNLLIEKYRLIEKRRSGLTLDDAARSKSEKTTDLTGQREKREFSRLSLVAEIARYLNRSPLAIEDLLDTTHEGTDELVVMTNEFNELLYDEIIPRLFRLLYELDEQEQTEEHEVELVKLPANGYYEMSANAEMTVRMGDVSDEAERAKSFHLDTYCFDSIPERQLFWDLLREQRVKKLYFTGMLTHGQSDFFIQYIDPDSRAVRSYYPDFLFLRQEPDGSEKYVIVEVKGDHQVDDVVVQAKKAFANEIAVASGMEYRLMKSSDAVKRNYRILL</sequence>
<dbReference type="InterPro" id="IPR027417">
    <property type="entry name" value="P-loop_NTPase"/>
</dbReference>
<dbReference type="Pfam" id="PF04851">
    <property type="entry name" value="ResIII"/>
    <property type="match status" value="1"/>
</dbReference>